<gene>
    <name evidence="2" type="ORF">PF008_g7294</name>
</gene>
<evidence type="ECO:0000313" key="3">
    <source>
        <dbReference type="Proteomes" id="UP000486351"/>
    </source>
</evidence>
<dbReference type="AlphaFoldDB" id="A0A6G0S2X1"/>
<accession>A0A6G0S2X1</accession>
<evidence type="ECO:0000256" key="1">
    <source>
        <dbReference type="SAM" id="MobiDB-lite"/>
    </source>
</evidence>
<name>A0A6G0S2X1_9STRA</name>
<dbReference type="EMBL" id="QXFY01000306">
    <property type="protein sequence ID" value="KAE9348536.1"/>
    <property type="molecule type" value="Genomic_DNA"/>
</dbReference>
<organism evidence="2 3">
    <name type="scientific">Phytophthora fragariae</name>
    <dbReference type="NCBI Taxonomy" id="53985"/>
    <lineage>
        <taxon>Eukaryota</taxon>
        <taxon>Sar</taxon>
        <taxon>Stramenopiles</taxon>
        <taxon>Oomycota</taxon>
        <taxon>Peronosporomycetes</taxon>
        <taxon>Peronosporales</taxon>
        <taxon>Peronosporaceae</taxon>
        <taxon>Phytophthora</taxon>
    </lineage>
</organism>
<feature type="region of interest" description="Disordered" evidence="1">
    <location>
        <begin position="181"/>
        <end position="211"/>
    </location>
</feature>
<reference evidence="2 3" key="1">
    <citation type="submission" date="2018-09" db="EMBL/GenBank/DDBJ databases">
        <title>Genomic investigation of the strawberry pathogen Phytophthora fragariae indicates pathogenicity is determined by transcriptional variation in three key races.</title>
        <authorList>
            <person name="Adams T.M."/>
            <person name="Armitage A.D."/>
            <person name="Sobczyk M.K."/>
            <person name="Bates H.J."/>
            <person name="Dunwell J.M."/>
            <person name="Nellist C.F."/>
            <person name="Harrison R.J."/>
        </authorList>
    </citation>
    <scope>NUCLEOTIDE SEQUENCE [LARGE SCALE GENOMIC DNA]</scope>
    <source>
        <strain evidence="2 3">NOV-77</strain>
    </source>
</reference>
<comment type="caution">
    <text evidence="2">The sequence shown here is derived from an EMBL/GenBank/DDBJ whole genome shotgun (WGS) entry which is preliminary data.</text>
</comment>
<dbReference type="Proteomes" id="UP000486351">
    <property type="component" value="Unassembled WGS sequence"/>
</dbReference>
<protein>
    <submittedName>
        <fullName evidence="2">Uncharacterized protein</fullName>
    </submittedName>
</protein>
<feature type="region of interest" description="Disordered" evidence="1">
    <location>
        <begin position="1"/>
        <end position="29"/>
    </location>
</feature>
<sequence length="211" mass="24437">MDSTLPFQPFPGQSAKCRATKKRRQNSKDDKLHFLTQNRDGLQNRKPRLRTAHKLRMMKVLVAAMEYQLQDLQSKWVEQIPDPHTRVTAQRCALEKYGAKQSEIARRELQEMFQQHQFLLASLQTSVLRNSLHSIGTDMLKELHFDTRLGREPEEREWVLNEHNRRSIATVPSICGEVLANGDRQGPHEAPNQLSFLHDNRRPILTPSSPS</sequence>
<evidence type="ECO:0000313" key="2">
    <source>
        <dbReference type="EMBL" id="KAE9348536.1"/>
    </source>
</evidence>
<proteinExistence type="predicted"/>